<protein>
    <recommendedName>
        <fullName evidence="4">Cobyric acid synthase</fullName>
    </recommendedName>
</protein>
<gene>
    <name evidence="4 7" type="primary">cobQ</name>
    <name evidence="7" type="ORF">NCTC13079_00949</name>
</gene>
<comment type="similarity">
    <text evidence="4">Belongs to the CobB/CobQ family. CobQ subfamily.</text>
</comment>
<dbReference type="InterPro" id="IPR029062">
    <property type="entry name" value="Class_I_gatase-like"/>
</dbReference>
<organism evidence="7 8">
    <name type="scientific">Aedoeadaptatus ivorii</name>
    <dbReference type="NCBI Taxonomy" id="54006"/>
    <lineage>
        <taxon>Bacteria</taxon>
        <taxon>Bacillati</taxon>
        <taxon>Bacillota</taxon>
        <taxon>Tissierellia</taxon>
        <taxon>Tissierellales</taxon>
        <taxon>Peptoniphilaceae</taxon>
        <taxon>Aedoeadaptatus</taxon>
    </lineage>
</organism>
<dbReference type="GO" id="GO:0003824">
    <property type="term" value="F:catalytic activity"/>
    <property type="evidence" value="ECO:0007669"/>
    <property type="project" value="InterPro"/>
</dbReference>
<evidence type="ECO:0000313" key="8">
    <source>
        <dbReference type="Proteomes" id="UP000269544"/>
    </source>
</evidence>
<comment type="caution">
    <text evidence="4">Lacks conserved residue(s) required for the propagation of feature annotation.</text>
</comment>
<evidence type="ECO:0000259" key="6">
    <source>
        <dbReference type="Pfam" id="PF07685"/>
    </source>
</evidence>
<accession>A0A448V1T5</accession>
<dbReference type="Pfam" id="PF07685">
    <property type="entry name" value="GATase_3"/>
    <property type="match status" value="1"/>
</dbReference>
<evidence type="ECO:0000259" key="5">
    <source>
        <dbReference type="Pfam" id="PF01656"/>
    </source>
</evidence>
<dbReference type="Gene3D" id="3.40.50.300">
    <property type="entry name" value="P-loop containing nucleotide triphosphate hydrolases"/>
    <property type="match status" value="1"/>
</dbReference>
<dbReference type="GO" id="GO:0009236">
    <property type="term" value="P:cobalamin biosynthetic process"/>
    <property type="evidence" value="ECO:0007669"/>
    <property type="project" value="UniProtKB-UniRule"/>
</dbReference>
<dbReference type="SUPFAM" id="SSF52540">
    <property type="entry name" value="P-loop containing nucleoside triphosphate hydrolases"/>
    <property type="match status" value="1"/>
</dbReference>
<feature type="domain" description="CobQ/CobB/MinD/ParA nucleotide binding" evidence="5">
    <location>
        <begin position="5"/>
        <end position="232"/>
    </location>
</feature>
<comment type="function">
    <text evidence="4">Catalyzes amidations at positions B, D, E, and G on adenosylcobyrinic A,C-diamide. NH(2) groups are provided by glutamine, and one molecule of ATP is hydrogenolyzed for each amidation.</text>
</comment>
<dbReference type="EMBL" id="LR134523">
    <property type="protein sequence ID" value="VEJ35783.1"/>
    <property type="molecule type" value="Genomic_DNA"/>
</dbReference>
<sequence length="434" mass="46947">MGSMIVLGTASNGGKSTLVTALMRIYRRRGYRVCPFKSQNMALNSGIIDGKEMARAQIVQAEAAQIAPDVRMNPILLKPVAPGTSQVIVNGRVAGRFSTRAYYAKKAAFFKAALRSLESLREEYDIVIAEGAGSASEINLKSVDIVNMGLAKAADMDALLVADIDRGGMFGAVAGTHLLFDREERRRLKGIVVNKFRGDVSILMPGLETLEEITKTPVLGVIPYGDFTIEAEDSLSESLAEIRSGAVDVAVLRLPYMTDFTDFAPFYRHPDVSLRYIDGLRNFRAPDLLILPGTLRPYGDLKWLKESGLYAAVLKYAATGGKLVAVAEGKDLLGKYVKGDGASGGLEGFDLWNENAAHDASNADAVVATFDRHGAFEDEGITESLLATLRAQKGISQKESLSDYAAYKESQYEKLADLVESSVDMAAIDRILGI</sequence>
<dbReference type="Proteomes" id="UP000269544">
    <property type="component" value="Chromosome"/>
</dbReference>
<feature type="domain" description="CobB/CobQ-like glutamine amidotransferase" evidence="6">
    <location>
        <begin position="248"/>
        <end position="341"/>
    </location>
</feature>
<keyword evidence="8" id="KW-1185">Reference proteome</keyword>
<evidence type="ECO:0000256" key="1">
    <source>
        <dbReference type="ARBA" id="ARBA00004953"/>
    </source>
</evidence>
<dbReference type="InterPro" id="IPR027417">
    <property type="entry name" value="P-loop_NTPase"/>
</dbReference>
<comment type="pathway">
    <text evidence="1 4">Cofactor biosynthesis; adenosylcobalamin biosynthesis.</text>
</comment>
<keyword evidence="2 4" id="KW-0169">Cobalamin biosynthesis</keyword>
<dbReference type="AlphaFoldDB" id="A0A448V1T5"/>
<dbReference type="UniPathway" id="UPA00148"/>
<dbReference type="InterPro" id="IPR011698">
    <property type="entry name" value="GATase_3"/>
</dbReference>
<dbReference type="InterPro" id="IPR002586">
    <property type="entry name" value="CobQ/CobB/MinD/ParA_Nub-bd_dom"/>
</dbReference>
<keyword evidence="3 4" id="KW-0315">Glutamine amidotransferase</keyword>
<name>A0A448V1T5_9FIRM</name>
<proteinExistence type="inferred from homology"/>
<evidence type="ECO:0000256" key="3">
    <source>
        <dbReference type="ARBA" id="ARBA00022962"/>
    </source>
</evidence>
<dbReference type="GO" id="GO:0015420">
    <property type="term" value="F:ABC-type vitamin B12 transporter activity"/>
    <property type="evidence" value="ECO:0007669"/>
    <property type="project" value="UniProtKB-UniRule"/>
</dbReference>
<dbReference type="PANTHER" id="PTHR21343:SF1">
    <property type="entry name" value="COBYRIC ACID SYNTHASE"/>
    <property type="match status" value="1"/>
</dbReference>
<dbReference type="KEGG" id="piv:NCTC13079_00949"/>
<reference evidence="7 8" key="1">
    <citation type="submission" date="2018-12" db="EMBL/GenBank/DDBJ databases">
        <authorList>
            <consortium name="Pathogen Informatics"/>
        </authorList>
    </citation>
    <scope>NUCLEOTIDE SEQUENCE [LARGE SCALE GENOMIC DNA]</scope>
    <source>
        <strain evidence="7 8">NCTC13079</strain>
    </source>
</reference>
<dbReference type="NCBIfam" id="NF001989">
    <property type="entry name" value="PRK00784.1"/>
    <property type="match status" value="1"/>
</dbReference>
<evidence type="ECO:0000256" key="2">
    <source>
        <dbReference type="ARBA" id="ARBA00022573"/>
    </source>
</evidence>
<dbReference type="Pfam" id="PF01656">
    <property type="entry name" value="CbiA"/>
    <property type="match status" value="1"/>
</dbReference>
<dbReference type="HAMAP" id="MF_00028">
    <property type="entry name" value="CobQ"/>
    <property type="match status" value="1"/>
</dbReference>
<dbReference type="InterPro" id="IPR004459">
    <property type="entry name" value="CobQ_synth"/>
</dbReference>
<evidence type="ECO:0000256" key="4">
    <source>
        <dbReference type="HAMAP-Rule" id="MF_00028"/>
    </source>
</evidence>
<dbReference type="RefSeq" id="WP_164715228.1">
    <property type="nucleotide sequence ID" value="NZ_LR134523.1"/>
</dbReference>
<evidence type="ECO:0000313" key="7">
    <source>
        <dbReference type="EMBL" id="VEJ35783.1"/>
    </source>
</evidence>
<dbReference type="NCBIfam" id="TIGR00313">
    <property type="entry name" value="cobQ"/>
    <property type="match status" value="1"/>
</dbReference>
<dbReference type="SUPFAM" id="SSF52317">
    <property type="entry name" value="Class I glutamine amidotransferase-like"/>
    <property type="match status" value="1"/>
</dbReference>
<dbReference type="PROSITE" id="PS51274">
    <property type="entry name" value="GATASE_COBBQ"/>
    <property type="match status" value="1"/>
</dbReference>
<dbReference type="PANTHER" id="PTHR21343">
    <property type="entry name" value="DETHIOBIOTIN SYNTHETASE"/>
    <property type="match status" value="1"/>
</dbReference>
<dbReference type="Gene3D" id="3.40.50.880">
    <property type="match status" value="1"/>
</dbReference>